<feature type="transmembrane region" description="Helical" evidence="1">
    <location>
        <begin position="49"/>
        <end position="69"/>
    </location>
</feature>
<reference evidence="2" key="1">
    <citation type="submission" date="2018-05" db="EMBL/GenBank/DDBJ databases">
        <authorList>
            <person name="Lanie J.A."/>
            <person name="Ng W.-L."/>
            <person name="Kazmierczak K.M."/>
            <person name="Andrzejewski T.M."/>
            <person name="Davidsen T.M."/>
            <person name="Wayne K.J."/>
            <person name="Tettelin H."/>
            <person name="Glass J.I."/>
            <person name="Rusch D."/>
            <person name="Podicherti R."/>
            <person name="Tsui H.-C.T."/>
            <person name="Winkler M.E."/>
        </authorList>
    </citation>
    <scope>NUCLEOTIDE SEQUENCE</scope>
</reference>
<evidence type="ECO:0000256" key="1">
    <source>
        <dbReference type="SAM" id="Phobius"/>
    </source>
</evidence>
<dbReference type="PANTHER" id="PTHR39419:SF1">
    <property type="entry name" value="SLL0814 PROTEIN"/>
    <property type="match status" value="1"/>
</dbReference>
<accession>A0A381VPE3</accession>
<dbReference type="InterPro" id="IPR007354">
    <property type="entry name" value="CruF-like"/>
</dbReference>
<proteinExistence type="predicted"/>
<name>A0A381VPE3_9ZZZZ</name>
<feature type="transmembrane region" description="Helical" evidence="1">
    <location>
        <begin position="153"/>
        <end position="171"/>
    </location>
</feature>
<gene>
    <name evidence="2" type="ORF">METZ01_LOCUS95050</name>
</gene>
<feature type="transmembrane region" description="Helical" evidence="1">
    <location>
        <begin position="224"/>
        <end position="242"/>
    </location>
</feature>
<feature type="transmembrane region" description="Helical" evidence="1">
    <location>
        <begin position="120"/>
        <end position="141"/>
    </location>
</feature>
<keyword evidence="1" id="KW-0472">Membrane</keyword>
<dbReference type="AlphaFoldDB" id="A0A381VPE3"/>
<feature type="transmembrane region" description="Helical" evidence="1">
    <location>
        <begin position="254"/>
        <end position="273"/>
    </location>
</feature>
<evidence type="ECO:0000313" key="2">
    <source>
        <dbReference type="EMBL" id="SVA42196.1"/>
    </source>
</evidence>
<feature type="transmembrane region" description="Helical" evidence="1">
    <location>
        <begin position="76"/>
        <end position="100"/>
    </location>
</feature>
<evidence type="ECO:0008006" key="3">
    <source>
        <dbReference type="Google" id="ProtNLM"/>
    </source>
</evidence>
<dbReference type="EMBL" id="UINC01009407">
    <property type="protein sequence ID" value="SVA42196.1"/>
    <property type="molecule type" value="Genomic_DNA"/>
</dbReference>
<dbReference type="PANTHER" id="PTHR39419">
    <property type="entry name" value="SLL0814 PROTEIN"/>
    <property type="match status" value="1"/>
</dbReference>
<dbReference type="Pfam" id="PF04240">
    <property type="entry name" value="Caroten_synth"/>
    <property type="match status" value="1"/>
</dbReference>
<keyword evidence="1" id="KW-1133">Transmembrane helix</keyword>
<sequence>MARILLLLFLILSLTVPFLYRYIRAGRMSLLFHKEGFGEDSNYTKAENIRVLQVLVGYGFFIFHGSYFWGWNNAVLFFLIGFIISLSGEIIGSKTGIVFGGKYTYEPKYTSGPMIAGVPVLIPAAWTGIIYMSLNFSTLVTAKGFPASMSIPVIKLIVLASVFTMLLDLILDPIAVDEKRWQWNVPGGYYGVPVLNFVSWFGNSLIILVVFAKFHFPVMESPESFLLMKYSPGLLFILLPAIAARPCFERNLTIPGFLGITATLVFFLLMYLIK</sequence>
<protein>
    <recommendedName>
        <fullName evidence="3">Carotenoid biosynthesis protein</fullName>
    </recommendedName>
</protein>
<feature type="transmembrane region" description="Helical" evidence="1">
    <location>
        <begin position="191"/>
        <end position="212"/>
    </location>
</feature>
<keyword evidence="1" id="KW-0812">Transmembrane</keyword>
<organism evidence="2">
    <name type="scientific">marine metagenome</name>
    <dbReference type="NCBI Taxonomy" id="408172"/>
    <lineage>
        <taxon>unclassified sequences</taxon>
        <taxon>metagenomes</taxon>
        <taxon>ecological metagenomes</taxon>
    </lineage>
</organism>